<organism evidence="3">
    <name type="scientific">uncultured Caudovirales phage</name>
    <dbReference type="NCBI Taxonomy" id="2100421"/>
    <lineage>
        <taxon>Viruses</taxon>
        <taxon>Duplodnaviria</taxon>
        <taxon>Heunggongvirae</taxon>
        <taxon>Uroviricota</taxon>
        <taxon>Caudoviricetes</taxon>
        <taxon>Peduoviridae</taxon>
        <taxon>Maltschvirus</taxon>
        <taxon>Maltschvirus maltsch</taxon>
    </lineage>
</organism>
<reference evidence="3" key="1">
    <citation type="submission" date="2020-05" db="EMBL/GenBank/DDBJ databases">
        <authorList>
            <person name="Chiriac C."/>
            <person name="Salcher M."/>
            <person name="Ghai R."/>
            <person name="Kavagutti S V."/>
        </authorList>
    </citation>
    <scope>NUCLEOTIDE SEQUENCE</scope>
</reference>
<evidence type="ECO:0000313" key="1">
    <source>
        <dbReference type="EMBL" id="CAB4136226.1"/>
    </source>
</evidence>
<dbReference type="EMBL" id="LR796314">
    <property type="protein sequence ID" value="CAB4136226.1"/>
    <property type="molecule type" value="Genomic_DNA"/>
</dbReference>
<evidence type="ECO:0008006" key="4">
    <source>
        <dbReference type="Google" id="ProtNLM"/>
    </source>
</evidence>
<dbReference type="EMBL" id="LR796853">
    <property type="protein sequence ID" value="CAB4169824.1"/>
    <property type="molecule type" value="Genomic_DNA"/>
</dbReference>
<gene>
    <name evidence="3" type="ORF">UFOVP1334_39</name>
    <name evidence="1" type="ORF">UFOVP296_32</name>
    <name evidence="2" type="ORF">UFOVP912_7</name>
</gene>
<name>A0A6J5RZR0_9CAUD</name>
<sequence>MTETTTTTTNLLEVAPEASIPVAAPVASSPWLSDDGKFTPGWLERLPAELQGNPALTTMPGLEDLAKSYVETKRLVGTKLQAPGLEATPQEIAKWRKTVGAPDDVTGYGEIRPEDYPEESWDAQMESEIKAIAHKHHTKPEALREMAAVYAQASKRGLDTLQQKEAEYLSGELSTLRREWGNDFDTNIHAAKTFAATLGLDIQDPIFQNHGVVMAMTRGAKLIMGDKLVQGTTPGMSGGIEERIRMVQTSPDYQGQNGEGAQMRAQQQLHALYNARKV</sequence>
<dbReference type="EMBL" id="LR797283">
    <property type="protein sequence ID" value="CAB4199421.1"/>
    <property type="molecule type" value="Genomic_DNA"/>
</dbReference>
<proteinExistence type="predicted"/>
<evidence type="ECO:0000313" key="2">
    <source>
        <dbReference type="EMBL" id="CAB4169824.1"/>
    </source>
</evidence>
<evidence type="ECO:0000313" key="3">
    <source>
        <dbReference type="EMBL" id="CAB4199421.1"/>
    </source>
</evidence>
<accession>A0A6J5RZR0</accession>
<protein>
    <recommendedName>
        <fullName evidence="4">Capsid assembly protein</fullName>
    </recommendedName>
</protein>